<sequence>MEETGDGCGCKDAQDSGQFAAAGVDIELAEQDEQGAVVHCTGSAAGDAPQTSPAVVHTAAAEHTVLKAVGQVLAADIAAAVRTNTDSRSKDWHVSVLGCCRDGS</sequence>
<dbReference type="Proteomes" id="UP000788993">
    <property type="component" value="Unassembled WGS sequence"/>
</dbReference>
<dbReference type="EMBL" id="JAEUBD010001178">
    <property type="protein sequence ID" value="KAH3665139.1"/>
    <property type="molecule type" value="Genomic_DNA"/>
</dbReference>
<name>A0A9P8P512_9ASCO</name>
<accession>A0A9P8P512</accession>
<evidence type="ECO:0000313" key="1">
    <source>
        <dbReference type="EMBL" id="KAH3665139.1"/>
    </source>
</evidence>
<evidence type="ECO:0000313" key="2">
    <source>
        <dbReference type="Proteomes" id="UP000788993"/>
    </source>
</evidence>
<reference evidence="1" key="1">
    <citation type="journal article" date="2021" name="Open Biol.">
        <title>Shared evolutionary footprints suggest mitochondrial oxidative damage underlies multiple complex I losses in fungi.</title>
        <authorList>
            <person name="Schikora-Tamarit M.A."/>
            <person name="Marcet-Houben M."/>
            <person name="Nosek J."/>
            <person name="Gabaldon T."/>
        </authorList>
    </citation>
    <scope>NUCLEOTIDE SEQUENCE</scope>
    <source>
        <strain evidence="1">NCAIM Y.01608</strain>
    </source>
</reference>
<organism evidence="1 2">
    <name type="scientific">Ogataea polymorpha</name>
    <dbReference type="NCBI Taxonomy" id="460523"/>
    <lineage>
        <taxon>Eukaryota</taxon>
        <taxon>Fungi</taxon>
        <taxon>Dikarya</taxon>
        <taxon>Ascomycota</taxon>
        <taxon>Saccharomycotina</taxon>
        <taxon>Pichiomycetes</taxon>
        <taxon>Pichiales</taxon>
        <taxon>Pichiaceae</taxon>
        <taxon>Ogataea</taxon>
    </lineage>
</organism>
<keyword evidence="2" id="KW-1185">Reference proteome</keyword>
<comment type="caution">
    <text evidence="1">The sequence shown here is derived from an EMBL/GenBank/DDBJ whole genome shotgun (WGS) entry which is preliminary data.</text>
</comment>
<proteinExistence type="predicted"/>
<protein>
    <submittedName>
        <fullName evidence="1">Uncharacterized protein</fullName>
    </submittedName>
</protein>
<reference evidence="1" key="2">
    <citation type="submission" date="2021-01" db="EMBL/GenBank/DDBJ databases">
        <authorList>
            <person name="Schikora-Tamarit M.A."/>
        </authorList>
    </citation>
    <scope>NUCLEOTIDE SEQUENCE</scope>
    <source>
        <strain evidence="1">NCAIM Y.01608</strain>
    </source>
</reference>
<gene>
    <name evidence="1" type="ORF">OGATHE_003954</name>
</gene>
<dbReference type="AlphaFoldDB" id="A0A9P8P512"/>